<feature type="domain" description="PPM-type phosphatase" evidence="4">
    <location>
        <begin position="886"/>
        <end position="1119"/>
    </location>
</feature>
<keyword evidence="3" id="KW-0812">Transmembrane</keyword>
<dbReference type="EMBL" id="AAWS01000071">
    <property type="protein sequence ID" value="EAY24394.1"/>
    <property type="molecule type" value="Genomic_DNA"/>
</dbReference>
<dbReference type="Gene3D" id="2.60.40.10">
    <property type="entry name" value="Immunoglobulins"/>
    <property type="match status" value="1"/>
</dbReference>
<proteinExistence type="predicted"/>
<dbReference type="eggNOG" id="COG3292">
    <property type="taxonomic scope" value="Bacteria"/>
</dbReference>
<sequence length="1119" mass="130023">MKKTYWFTTMMKYFLLASILFVSTIAPLWAQIPYVTKHLPKHYGGGGQSWRATQGKQGLIYIADNVGVLQYDGVQWHKFSLNINEQATAVRSHNDTLFVGTHNGIGYLGYDSTRKNRRYVSLMHLIPPKQRKNGRVDDILPLDKGVAFMNSRGFVWVYQQGKCTYVNYQDLAMYDQGQPTLLAKSPKRWLYFNQHLYVVVGQSLFVWNGAKFTKTDELQGFKYLANIAIIKNYRKDTLLAYDHKIRQMRWLYLQKGKFKATKVFQTQLDTMFAKKHLKDRHFKVLESGMIALSDYHNLRVLDKNGQIQRMIKARQDIPTISIYSFMEDKQGNLWTMGEQGIGQVHNQSPCSFWDTRHGVSSETTFSVIYDHQTLYVGTSKKLLHLNKQGYFEKIKEVADRRGWVSGFLKHQGQLYAVGLEDVYEVHNGQVKPLVKQFQATTLTAFKSDSSKLLLGTYQQGLFLMTHKQERWTKQKVKGYKISPRIYTIKEGKDESLWTVDTRFGVFRVWLNAAKDSVIKQVHYTTQDGLPSNALNFVFQLRNGQLVFGTSSGIYAFDQAKEYFYPHPVLNPYVKGKQVYHLYETQQGHIFVQMEDESTIELVMLKMTENKGYAFVKKTFMDVQISSDKEYLTIAEKDGQYVINKGTSLVVYNASWPTQQALAYPAIIRKVTINNDSLLFNENNLRAVSLHYEFNTLRFDYVALFYAYSHKNQYQFRLKGFQDKWSSWSRERHANFTNLPEGKYLFEVRAKNVYGDLSQTARFSFQIEPPWYRTWWAYVLYVSSTILLMLVVLRLNSRRLIKQKERLEHKVQERTIALRQKQEKVSQQNEELQQQQEEISMQNKELQQQQEEITAQRDAIEQKNIQVRKSIEAAKLIQDAILPFEDRMQEIFQHYFVLFRPRDIVSGDFYWVDRTKDGRDIRLVAAVDCTGHGVPGAFMSMMGYALLNEIVHQKNITRPASILECLRTNLKHALKREKTGNQSGMDLGLCSIQYLPNDTVEVAFAGAKCPMYYFRKASQELCELKGSRISIGIRRRKPRNFEEHSLILQPGDLIFLSTDGYCDQNNAARKRLGSQCFQELLASQAHQPLPQQKKALEHALETYTTGTEQRDDILVIGVRL</sequence>
<dbReference type="Proteomes" id="UP000004095">
    <property type="component" value="Unassembled WGS sequence"/>
</dbReference>
<feature type="transmembrane region" description="Helical" evidence="3">
    <location>
        <begin position="774"/>
        <end position="795"/>
    </location>
</feature>
<dbReference type="SMART" id="SM00331">
    <property type="entry name" value="PP2C_SIG"/>
    <property type="match status" value="1"/>
</dbReference>
<dbReference type="PANTHER" id="PTHR43156">
    <property type="entry name" value="STAGE II SPORULATION PROTEIN E-RELATED"/>
    <property type="match status" value="1"/>
</dbReference>
<protein>
    <submittedName>
        <fullName evidence="5">Two component regulator three Y motif family</fullName>
    </submittedName>
</protein>
<keyword evidence="1" id="KW-0378">Hydrolase</keyword>
<evidence type="ECO:0000256" key="2">
    <source>
        <dbReference type="SAM" id="Coils"/>
    </source>
</evidence>
<comment type="caution">
    <text evidence="5">The sequence shown here is derived from an EMBL/GenBank/DDBJ whole genome shotgun (WGS) entry which is preliminary data.</text>
</comment>
<reference evidence="5 6" key="1">
    <citation type="submission" date="2007-01" db="EMBL/GenBank/DDBJ databases">
        <authorList>
            <person name="Haygood M."/>
            <person name="Podell S."/>
            <person name="Anderson C."/>
            <person name="Hopkinson B."/>
            <person name="Roe K."/>
            <person name="Barbeau K."/>
            <person name="Gaasterland T."/>
            <person name="Ferriera S."/>
            <person name="Johnson J."/>
            <person name="Kravitz S."/>
            <person name="Beeson K."/>
            <person name="Sutton G."/>
            <person name="Rogers Y.-H."/>
            <person name="Friedman R."/>
            <person name="Frazier M."/>
            <person name="Venter J.C."/>
        </authorList>
    </citation>
    <scope>NUCLEOTIDE SEQUENCE [LARGE SCALE GENOMIC DNA]</scope>
    <source>
        <strain evidence="5 6">ATCC 23134</strain>
    </source>
</reference>
<dbReference type="eggNOG" id="COG2208">
    <property type="taxonomic scope" value="Bacteria"/>
</dbReference>
<dbReference type="Gene3D" id="3.60.40.10">
    <property type="entry name" value="PPM-type phosphatase domain"/>
    <property type="match status" value="1"/>
</dbReference>
<dbReference type="InterPro" id="IPR036457">
    <property type="entry name" value="PPM-type-like_dom_sf"/>
</dbReference>
<dbReference type="Pfam" id="PF07495">
    <property type="entry name" value="Y_Y_Y"/>
    <property type="match status" value="1"/>
</dbReference>
<feature type="coiled-coil region" evidence="2">
    <location>
        <begin position="789"/>
        <end position="865"/>
    </location>
</feature>
<dbReference type="InterPro" id="IPR013783">
    <property type="entry name" value="Ig-like_fold"/>
</dbReference>
<dbReference type="AlphaFoldDB" id="A1ZZ14"/>
<organism evidence="5 6">
    <name type="scientific">Microscilla marina ATCC 23134</name>
    <dbReference type="NCBI Taxonomy" id="313606"/>
    <lineage>
        <taxon>Bacteria</taxon>
        <taxon>Pseudomonadati</taxon>
        <taxon>Bacteroidota</taxon>
        <taxon>Cytophagia</taxon>
        <taxon>Cytophagales</taxon>
        <taxon>Microscillaceae</taxon>
        <taxon>Microscilla</taxon>
    </lineage>
</organism>
<gene>
    <name evidence="5" type="ORF">M23134_07189</name>
</gene>
<dbReference type="GO" id="GO:0016791">
    <property type="term" value="F:phosphatase activity"/>
    <property type="evidence" value="ECO:0007669"/>
    <property type="project" value="TreeGrafter"/>
</dbReference>
<dbReference type="InterPro" id="IPR001932">
    <property type="entry name" value="PPM-type_phosphatase-like_dom"/>
</dbReference>
<keyword evidence="3" id="KW-0472">Membrane</keyword>
<accession>A1ZZ14</accession>
<evidence type="ECO:0000256" key="1">
    <source>
        <dbReference type="ARBA" id="ARBA00022801"/>
    </source>
</evidence>
<dbReference type="Gene3D" id="2.130.10.10">
    <property type="entry name" value="YVTN repeat-like/Quinoprotein amine dehydrogenase"/>
    <property type="match status" value="2"/>
</dbReference>
<keyword evidence="2" id="KW-0175">Coiled coil</keyword>
<dbReference type="Pfam" id="PF07228">
    <property type="entry name" value="SpoIIE"/>
    <property type="match status" value="1"/>
</dbReference>
<keyword evidence="3" id="KW-1133">Transmembrane helix</keyword>
<dbReference type="InterPro" id="IPR052016">
    <property type="entry name" value="Bact_Sigma-Reg"/>
</dbReference>
<name>A1ZZ14_MICM2</name>
<evidence type="ECO:0000313" key="5">
    <source>
        <dbReference type="EMBL" id="EAY24394.1"/>
    </source>
</evidence>
<dbReference type="InterPro" id="IPR011123">
    <property type="entry name" value="Y_Y_Y"/>
</dbReference>
<evidence type="ECO:0000259" key="4">
    <source>
        <dbReference type="SMART" id="SM00331"/>
    </source>
</evidence>
<evidence type="ECO:0000256" key="3">
    <source>
        <dbReference type="SAM" id="Phobius"/>
    </source>
</evidence>
<keyword evidence="6" id="KW-1185">Reference proteome</keyword>
<dbReference type="InterPro" id="IPR015943">
    <property type="entry name" value="WD40/YVTN_repeat-like_dom_sf"/>
</dbReference>
<evidence type="ECO:0000313" key="6">
    <source>
        <dbReference type="Proteomes" id="UP000004095"/>
    </source>
</evidence>
<dbReference type="PANTHER" id="PTHR43156:SF9">
    <property type="entry name" value="HAMP DOMAIN-CONTAINING PROTEIN"/>
    <property type="match status" value="1"/>
</dbReference>
<dbReference type="SUPFAM" id="SSF69322">
    <property type="entry name" value="Tricorn protease domain 2"/>
    <property type="match status" value="1"/>
</dbReference>